<reference evidence="1 2" key="1">
    <citation type="submission" date="2019-02" db="EMBL/GenBank/DDBJ databases">
        <title>Deep-cultivation of Planctomycetes and their phenomic and genomic characterization uncovers novel biology.</title>
        <authorList>
            <person name="Wiegand S."/>
            <person name="Jogler M."/>
            <person name="Boedeker C."/>
            <person name="Pinto D."/>
            <person name="Vollmers J."/>
            <person name="Rivas-Marin E."/>
            <person name="Kohn T."/>
            <person name="Peeters S.H."/>
            <person name="Heuer A."/>
            <person name="Rast P."/>
            <person name="Oberbeckmann S."/>
            <person name="Bunk B."/>
            <person name="Jeske O."/>
            <person name="Meyerdierks A."/>
            <person name="Storesund J.E."/>
            <person name="Kallscheuer N."/>
            <person name="Luecker S."/>
            <person name="Lage O.M."/>
            <person name="Pohl T."/>
            <person name="Merkel B.J."/>
            <person name="Hornburger P."/>
            <person name="Mueller R.-W."/>
            <person name="Bruemmer F."/>
            <person name="Labrenz M."/>
            <person name="Spormann A.M."/>
            <person name="Op Den Camp H."/>
            <person name="Overmann J."/>
            <person name="Amann R."/>
            <person name="Jetten M.S.M."/>
            <person name="Mascher T."/>
            <person name="Medema M.H."/>
            <person name="Devos D.P."/>
            <person name="Kaster A.-K."/>
            <person name="Ovreas L."/>
            <person name="Rohde M."/>
            <person name="Galperin M.Y."/>
            <person name="Jogler C."/>
        </authorList>
    </citation>
    <scope>NUCLEOTIDE SEQUENCE [LARGE SCALE GENOMIC DNA]</scope>
    <source>
        <strain evidence="1 2">Pan54</strain>
    </source>
</reference>
<organism evidence="1 2">
    <name type="scientific">Rubinisphaera italica</name>
    <dbReference type="NCBI Taxonomy" id="2527969"/>
    <lineage>
        <taxon>Bacteria</taxon>
        <taxon>Pseudomonadati</taxon>
        <taxon>Planctomycetota</taxon>
        <taxon>Planctomycetia</taxon>
        <taxon>Planctomycetales</taxon>
        <taxon>Planctomycetaceae</taxon>
        <taxon>Rubinisphaera</taxon>
    </lineage>
</organism>
<sequence length="59" mass="6994">MVCNHLKELYQLCEKNHLKLGSTDLIRVICKQCEQEETCPSVLMDEYDQQHPEEQTENK</sequence>
<dbReference type="OrthoDB" id="215680at2"/>
<dbReference type="Proteomes" id="UP000316095">
    <property type="component" value="Unassembled WGS sequence"/>
</dbReference>
<dbReference type="EMBL" id="SJPG01000001">
    <property type="protein sequence ID" value="TWT60623.1"/>
    <property type="molecule type" value="Genomic_DNA"/>
</dbReference>
<accession>A0A5C5XE90</accession>
<gene>
    <name evidence="1" type="ORF">Pan54_13370</name>
</gene>
<evidence type="ECO:0000313" key="1">
    <source>
        <dbReference type="EMBL" id="TWT60623.1"/>
    </source>
</evidence>
<dbReference type="AlphaFoldDB" id="A0A5C5XE90"/>
<protein>
    <submittedName>
        <fullName evidence="1">Uncharacterized protein</fullName>
    </submittedName>
</protein>
<name>A0A5C5XE90_9PLAN</name>
<evidence type="ECO:0000313" key="2">
    <source>
        <dbReference type="Proteomes" id="UP000316095"/>
    </source>
</evidence>
<dbReference type="RefSeq" id="WP_146502717.1">
    <property type="nucleotide sequence ID" value="NZ_SJPG01000001.1"/>
</dbReference>
<keyword evidence="2" id="KW-1185">Reference proteome</keyword>
<comment type="caution">
    <text evidence="1">The sequence shown here is derived from an EMBL/GenBank/DDBJ whole genome shotgun (WGS) entry which is preliminary data.</text>
</comment>
<proteinExistence type="predicted"/>